<dbReference type="EMBL" id="JACIHI010000002">
    <property type="protein sequence ID" value="MBB4438147.1"/>
    <property type="molecule type" value="Genomic_DNA"/>
</dbReference>
<reference evidence="1 2" key="1">
    <citation type="submission" date="2020-08" db="EMBL/GenBank/DDBJ databases">
        <title>Genomic Encyclopedia of Type Strains, Phase IV (KMG-V): Genome sequencing to study the core and pangenomes of soil and plant-associated prokaryotes.</title>
        <authorList>
            <person name="Whitman W."/>
        </authorList>
    </citation>
    <scope>NUCLEOTIDE SEQUENCE [LARGE SCALE GENOMIC DNA]</scope>
    <source>
        <strain evidence="1 2">SEMIA 414</strain>
    </source>
</reference>
<comment type="caution">
    <text evidence="1">The sequence shown here is derived from an EMBL/GenBank/DDBJ whole genome shotgun (WGS) entry which is preliminary data.</text>
</comment>
<dbReference type="Proteomes" id="UP000533724">
    <property type="component" value="Unassembled WGS sequence"/>
</dbReference>
<gene>
    <name evidence="1" type="ORF">GGE15_001396</name>
</gene>
<organism evidence="1 2">
    <name type="scientific">Rhizobium esperanzae</name>
    <dbReference type="NCBI Taxonomy" id="1967781"/>
    <lineage>
        <taxon>Bacteria</taxon>
        <taxon>Pseudomonadati</taxon>
        <taxon>Pseudomonadota</taxon>
        <taxon>Alphaproteobacteria</taxon>
        <taxon>Hyphomicrobiales</taxon>
        <taxon>Rhizobiaceae</taxon>
        <taxon>Rhizobium/Agrobacterium group</taxon>
        <taxon>Rhizobium</taxon>
    </lineage>
</organism>
<sequence length="1234" mass="135126">MAAAYTSLPEKAINELLQKLAREIEQIVVDAGEKFIDDTNSDLAAAKKGDTILGLLVTDHVNSRIELQYRDFLKFGFAKVRFAIDDQLNHGPEYFLNVEIKALLGDIRISKDGSYEVILGYGFDAGPPPYQAARGKIALKNPSLSIDAFLAGSPDDGFVIDFGLGTGSSGSSGFPLVIPLGPSGFGLQGIGGTFADNFRPNLAPTSPNGVEPERPAAFDYVKWAQEQARKPLDGWRPLRPEEGHVGGVGLRTDIIDLCTSGGLVRVRDAGFLALSDGPLVVQGGRGQLLSLPPDSFRLDTISALDFRTLTYAMAGAAAFRLPGDPDDWELVAASGSITAQISLLNSRDWFFNVGTEGAPISGSFLKDWFKAEVFCMTNFDRIYVGAKLTFGGRDINLLGLKLDAYFGMQTRAKLGFQPLHFEGSLILFGGVGLRIWKFKIGIELSGIVSIAVLKPFHLRIQAGWKISLPWPLSDMSGTITLLEHDKIEVAAIAMPILLQAAIATSGDFGGTSVEPSQKLGAVHPLSGLQFDILDETAKIWPDCELALPFYRKLTDLTGRMLSPPIGSSREGSVQVTHSLTELDLFSIRDDGSEVKEEGVQGVWTVGPANQQGDFNSPTARLHFPANDPFRWLDQYQVRSEETEVLPPIGEVFDFGIGPAEFDLPEILLPTVKIRRAEEVTGIDLLADPVFQLPTRVARLSRASFEIRDETPSAAFSRVIITFVANDENSFGKLQSDRYLQILSVTDQTLPSGRTFYFGRIEITDSSGQDFREFTIGFQGDSGCAIGITGLREHCFPMIAVFKITLFGGTRTATTVKDRTIFKPGVYRVAASGKSEWAASGEKKAGSWKFSQKFNVIYPPTITPYIAYVTAGDERPYREKGLNVWNPTPYGLGFPIYTAQKASIVFRPDYFNTIFPKLRVGYDQNEQEVDVNESGLDERFESASSAKWFKDSGGPYDVCREVLFDPPTTPGVRDLSVGFFNPLTNKTVALDGWSFETSRYGGIHDHLALDQPIILTARSAVSEISSSDKDVAIAALDTKLVTKQPKAGDAIPAAWRLPPSFEPEHKDFEKQSSLSFLRFFERAAIAVSRVNADPMEGLLERPGSALVDAFTDRDGKAFCFWVRTPEPLDWRRLSASILVYAIDRDNGGAPYLPDVAPVPLEALFTPSPDGASALMFVRMGETYVRLPAGLYVAKFSFALEAPKLTHLRSQTNQKTDSFELRFANTFGRPFAGALN</sequence>
<dbReference type="RefSeq" id="WP_184498701.1">
    <property type="nucleotide sequence ID" value="NZ_JACIHI010000002.1"/>
</dbReference>
<accession>A0A7W6UH98</accession>
<evidence type="ECO:0000313" key="2">
    <source>
        <dbReference type="Proteomes" id="UP000533724"/>
    </source>
</evidence>
<evidence type="ECO:0000313" key="1">
    <source>
        <dbReference type="EMBL" id="MBB4438147.1"/>
    </source>
</evidence>
<proteinExistence type="predicted"/>
<name>A0A7W6UH98_9HYPH</name>
<protein>
    <submittedName>
        <fullName evidence="1">Uncharacterized protein</fullName>
    </submittedName>
</protein>
<dbReference type="AlphaFoldDB" id="A0A7W6UH98"/>